<keyword evidence="1" id="KW-0597">Phosphoprotein</keyword>
<dbReference type="InterPro" id="IPR052020">
    <property type="entry name" value="Cyclic_di-GMP/3'3'-cGAMP_PDE"/>
</dbReference>
<gene>
    <name evidence="4" type="ORF">ACFQ45_04980</name>
</gene>
<dbReference type="InterPro" id="IPR011006">
    <property type="entry name" value="CheY-like_superfamily"/>
</dbReference>
<dbReference type="SUPFAM" id="SSF52172">
    <property type="entry name" value="CheY-like"/>
    <property type="match status" value="1"/>
</dbReference>
<dbReference type="Gene3D" id="1.10.3210.10">
    <property type="entry name" value="Hypothetical protein af1432"/>
    <property type="match status" value="1"/>
</dbReference>
<evidence type="ECO:0000313" key="4">
    <source>
        <dbReference type="EMBL" id="MFD1382704.1"/>
    </source>
</evidence>
<dbReference type="SMART" id="SM00448">
    <property type="entry name" value="REC"/>
    <property type="match status" value="1"/>
</dbReference>
<comment type="caution">
    <text evidence="4">The sequence shown here is derived from an EMBL/GenBank/DDBJ whole genome shotgun (WGS) entry which is preliminary data.</text>
</comment>
<feature type="domain" description="Response regulatory" evidence="2">
    <location>
        <begin position="18"/>
        <end position="134"/>
    </location>
</feature>
<feature type="modified residue" description="4-aspartylphosphate" evidence="1">
    <location>
        <position position="67"/>
    </location>
</feature>
<dbReference type="Pfam" id="PF00072">
    <property type="entry name" value="Response_reg"/>
    <property type="match status" value="1"/>
</dbReference>
<evidence type="ECO:0000313" key="5">
    <source>
        <dbReference type="Proteomes" id="UP001597059"/>
    </source>
</evidence>
<dbReference type="Proteomes" id="UP001597059">
    <property type="component" value="Unassembled WGS sequence"/>
</dbReference>
<feature type="domain" description="HD-GYP" evidence="3">
    <location>
        <begin position="154"/>
        <end position="351"/>
    </location>
</feature>
<dbReference type="PANTHER" id="PTHR45228">
    <property type="entry name" value="CYCLIC DI-GMP PHOSPHODIESTERASE TM_0186-RELATED"/>
    <property type="match status" value="1"/>
</dbReference>
<dbReference type="InterPro" id="IPR001789">
    <property type="entry name" value="Sig_transdc_resp-reg_receiver"/>
</dbReference>
<dbReference type="EMBL" id="JBHTMN010000006">
    <property type="protein sequence ID" value="MFD1382704.1"/>
    <property type="molecule type" value="Genomic_DNA"/>
</dbReference>
<dbReference type="PANTHER" id="PTHR45228:SF5">
    <property type="entry name" value="CYCLIC DI-GMP PHOSPHODIESTERASE VC_1348-RELATED"/>
    <property type="match status" value="1"/>
</dbReference>
<proteinExistence type="predicted"/>
<dbReference type="InterPro" id="IPR037522">
    <property type="entry name" value="HD_GYP_dom"/>
</dbReference>
<dbReference type="Gene3D" id="3.40.50.2300">
    <property type="match status" value="1"/>
</dbReference>
<keyword evidence="5" id="KW-1185">Reference proteome</keyword>
<evidence type="ECO:0000256" key="1">
    <source>
        <dbReference type="PROSITE-ProRule" id="PRU00169"/>
    </source>
</evidence>
<sequence>MQAEATDSQHLAPIKKPIVLLVDDTPDNIDVLAASLDNEYTLKVAVRGERALIVARSTPKPDLILLDVMMPDMDGYEVCRRLKADPTTANIPVIFVTAKHDIRDEEKGFELGAVDYIIKPISPPLVKARVRTHLALYDQNRQLSIQVQKRTQALEDSKLRIIQHLGRAVEYKDNETGAHVIRMSQITRLIAQQCVDDLNWIERIYHASPMHDVGKIGVSDTILLKPGKLDAEEWEIMKKHTLYGAEILSQDSDPMLKMAHSIALTHHEKWDGTGYPYGLTGDKIPLEGRIVALADVIDALLSKRPYKEAWSLEKTVAHLKEQSGKHFDPKLVELTLPLIPAITAIRAKYPDE</sequence>
<evidence type="ECO:0000259" key="3">
    <source>
        <dbReference type="PROSITE" id="PS51832"/>
    </source>
</evidence>
<dbReference type="CDD" id="cd19920">
    <property type="entry name" value="REC_PA4781-like"/>
    <property type="match status" value="1"/>
</dbReference>
<reference evidence="5" key="1">
    <citation type="journal article" date="2019" name="Int. J. Syst. Evol. Microbiol.">
        <title>The Global Catalogue of Microorganisms (GCM) 10K type strain sequencing project: providing services to taxonomists for standard genome sequencing and annotation.</title>
        <authorList>
            <consortium name="The Broad Institute Genomics Platform"/>
            <consortium name="The Broad Institute Genome Sequencing Center for Infectious Disease"/>
            <person name="Wu L."/>
            <person name="Ma J."/>
        </authorList>
    </citation>
    <scope>NUCLEOTIDE SEQUENCE [LARGE SCALE GENOMIC DNA]</scope>
    <source>
        <strain evidence="5">JCM 30774</strain>
    </source>
</reference>
<protein>
    <submittedName>
        <fullName evidence="4">Two-component system response regulator</fullName>
    </submittedName>
</protein>
<dbReference type="CDD" id="cd00077">
    <property type="entry name" value="HDc"/>
    <property type="match status" value="1"/>
</dbReference>
<dbReference type="SMART" id="SM00471">
    <property type="entry name" value="HDc"/>
    <property type="match status" value="1"/>
</dbReference>
<dbReference type="SUPFAM" id="SSF109604">
    <property type="entry name" value="HD-domain/PDEase-like"/>
    <property type="match status" value="1"/>
</dbReference>
<evidence type="ECO:0000259" key="2">
    <source>
        <dbReference type="PROSITE" id="PS50110"/>
    </source>
</evidence>
<dbReference type="Pfam" id="PF13487">
    <property type="entry name" value="HD_5"/>
    <property type="match status" value="1"/>
</dbReference>
<accession>A0ABW4AXL0</accession>
<dbReference type="InterPro" id="IPR003607">
    <property type="entry name" value="HD/PDEase_dom"/>
</dbReference>
<name>A0ABW4AXL0_9GAMM</name>
<organism evidence="4 5">
    <name type="scientific">Rhodanobacter aciditrophus</name>
    <dbReference type="NCBI Taxonomy" id="1623218"/>
    <lineage>
        <taxon>Bacteria</taxon>
        <taxon>Pseudomonadati</taxon>
        <taxon>Pseudomonadota</taxon>
        <taxon>Gammaproteobacteria</taxon>
        <taxon>Lysobacterales</taxon>
        <taxon>Rhodanobacteraceae</taxon>
        <taxon>Rhodanobacter</taxon>
    </lineage>
</organism>
<dbReference type="PROSITE" id="PS51832">
    <property type="entry name" value="HD_GYP"/>
    <property type="match status" value="1"/>
</dbReference>
<dbReference type="RefSeq" id="WP_377365879.1">
    <property type="nucleotide sequence ID" value="NZ_JBHTMN010000006.1"/>
</dbReference>
<dbReference type="PROSITE" id="PS50110">
    <property type="entry name" value="RESPONSE_REGULATORY"/>
    <property type="match status" value="1"/>
</dbReference>